<name>A0AAX4KZI2_9CREN</name>
<dbReference type="RefSeq" id="WP_338600036.1">
    <property type="nucleotide sequence ID" value="NZ_CP146016.1"/>
</dbReference>
<evidence type="ECO:0000256" key="1">
    <source>
        <dbReference type="HAMAP-Rule" id="MF_00866"/>
    </source>
</evidence>
<comment type="function">
    <text evidence="1">DNA-dependent RNA polymerase (RNAP) catalyzes the transcription of DNA into RNA using the four ribonucleoside triphosphates as substrates.</text>
</comment>
<dbReference type="GeneID" id="89337335"/>
<proteinExistence type="inferred from homology"/>
<dbReference type="NCBIfam" id="NF011549">
    <property type="entry name" value="PRK14980.1"/>
    <property type="match status" value="1"/>
</dbReference>
<comment type="catalytic activity">
    <reaction evidence="1">
        <text>RNA(n) + a ribonucleoside 5'-triphosphate = RNA(n+1) + diphosphate</text>
        <dbReference type="Rhea" id="RHEA:21248"/>
        <dbReference type="Rhea" id="RHEA-COMP:14527"/>
        <dbReference type="Rhea" id="RHEA-COMP:17342"/>
        <dbReference type="ChEBI" id="CHEBI:33019"/>
        <dbReference type="ChEBI" id="CHEBI:61557"/>
        <dbReference type="ChEBI" id="CHEBI:140395"/>
        <dbReference type="EC" id="2.7.7.6"/>
    </reaction>
</comment>
<keyword evidence="1 2" id="KW-0808">Transferase</keyword>
<accession>A0AAX4KZI2</accession>
<evidence type="ECO:0000313" key="2">
    <source>
        <dbReference type="EMBL" id="WWQ60002.1"/>
    </source>
</evidence>
<sequence length="131" mass="15092">MMESKAQEIILDCEIKNIEKGSLKNLSIVKMSCNDIDVNFDIIDNINIFKENEKVKMLLSKSKPIYTSNDFCAHGYIVTELKDTSITADARYTMIISLFGLLVKISNKDSLLRLFQFHVMDHIYFCVKKNT</sequence>
<comment type="subunit">
    <text evidence="1">Part of the RNA polymerase complex.</text>
</comment>
<keyword evidence="1" id="KW-0804">Transcription</keyword>
<dbReference type="EMBL" id="CP146016">
    <property type="protein sequence ID" value="WWQ60002.1"/>
    <property type="molecule type" value="Genomic_DNA"/>
</dbReference>
<evidence type="ECO:0000313" key="3">
    <source>
        <dbReference type="Proteomes" id="UP001432202"/>
    </source>
</evidence>
<dbReference type="EC" id="2.7.7.6" evidence="1"/>
<dbReference type="GO" id="GO:0005737">
    <property type="term" value="C:cytoplasm"/>
    <property type="evidence" value="ECO:0007669"/>
    <property type="project" value="UniProtKB-SubCell"/>
</dbReference>
<organism evidence="2 3">
    <name type="scientific">Sulfolobus tengchongensis</name>
    <dbReference type="NCBI Taxonomy" id="207809"/>
    <lineage>
        <taxon>Archaea</taxon>
        <taxon>Thermoproteota</taxon>
        <taxon>Thermoprotei</taxon>
        <taxon>Sulfolobales</taxon>
        <taxon>Sulfolobaceae</taxon>
        <taxon>Sulfolobus</taxon>
    </lineage>
</organism>
<protein>
    <recommendedName>
        <fullName evidence="1">DNA-directed RNA polymerase subunit Rpo8</fullName>
        <ecNumber evidence="1">2.7.7.6</ecNumber>
    </recommendedName>
    <alternativeName>
        <fullName evidence="1">DNA-directed RNA polymerase, subunit G</fullName>
    </alternativeName>
</protein>
<keyword evidence="1 2" id="KW-0240">DNA-directed RNA polymerase</keyword>
<dbReference type="InterPro" id="IPR012340">
    <property type="entry name" value="NA-bd_OB-fold"/>
</dbReference>
<dbReference type="GO" id="GO:0006351">
    <property type="term" value="P:DNA-templated transcription"/>
    <property type="evidence" value="ECO:0007669"/>
    <property type="project" value="UniProtKB-UniRule"/>
</dbReference>
<dbReference type="GO" id="GO:0000428">
    <property type="term" value="C:DNA-directed RNA polymerase complex"/>
    <property type="evidence" value="ECO:0007669"/>
    <property type="project" value="UniProtKB-KW"/>
</dbReference>
<dbReference type="InterPro" id="IPR031555">
    <property type="entry name" value="RNA_pol_Rpo8"/>
</dbReference>
<dbReference type="GO" id="GO:0003899">
    <property type="term" value="F:DNA-directed RNA polymerase activity"/>
    <property type="evidence" value="ECO:0007669"/>
    <property type="project" value="UniProtKB-UniRule"/>
</dbReference>
<reference evidence="2 3" key="1">
    <citation type="submission" date="2024-02" db="EMBL/GenBank/DDBJ databases">
        <title>STSV induces naive adaptation in Sulfolobus.</title>
        <authorList>
            <person name="Xiang X."/>
            <person name="Song M."/>
        </authorList>
    </citation>
    <scope>NUCLEOTIDE SEQUENCE [LARGE SCALE GENOMIC DNA]</scope>
    <source>
        <strain evidence="2 3">RT2</strain>
    </source>
</reference>
<comment type="subcellular location">
    <subcellularLocation>
        <location evidence="1">Cytoplasm</location>
    </subcellularLocation>
</comment>
<dbReference type="Gene3D" id="2.40.50.140">
    <property type="entry name" value="Nucleic acid-binding proteins"/>
    <property type="match status" value="1"/>
</dbReference>
<dbReference type="AlphaFoldDB" id="A0AAX4KZI2"/>
<keyword evidence="1" id="KW-0963">Cytoplasm</keyword>
<dbReference type="HAMAP" id="MF_00866">
    <property type="entry name" value="RNApol_arch_Rpo8"/>
    <property type="match status" value="1"/>
</dbReference>
<dbReference type="Pfam" id="PF16992">
    <property type="entry name" value="RNA_pol_RpbG"/>
    <property type="match status" value="1"/>
</dbReference>
<gene>
    <name evidence="1" type="primary">rpo8</name>
    <name evidence="1" type="synonym">rpoG</name>
    <name evidence="2" type="ORF">V6M85_11160</name>
</gene>
<dbReference type="Proteomes" id="UP001432202">
    <property type="component" value="Chromosome"/>
</dbReference>
<keyword evidence="1 2" id="KW-0548">Nucleotidyltransferase</keyword>
<keyword evidence="3" id="KW-1185">Reference proteome</keyword>
<comment type="similarity">
    <text evidence="1">Belongs to the archaeal Rpo8 RNA polymerase subunit family.</text>
</comment>